<keyword evidence="11 15" id="KW-0175">Coiled coil</keyword>
<dbReference type="STRING" id="1330021.A0A367LFL0"/>
<evidence type="ECO:0000256" key="5">
    <source>
        <dbReference type="ARBA" id="ARBA00017893"/>
    </source>
</evidence>
<dbReference type="InterPro" id="IPR038729">
    <property type="entry name" value="Rad50/SbcC_AAA"/>
</dbReference>
<evidence type="ECO:0000256" key="2">
    <source>
        <dbReference type="ARBA" id="ARBA00004123"/>
    </source>
</evidence>
<dbReference type="InterPro" id="IPR004584">
    <property type="entry name" value="Rad50_eukaryotes"/>
</dbReference>
<evidence type="ECO:0000256" key="12">
    <source>
        <dbReference type="ARBA" id="ARBA00023204"/>
    </source>
</evidence>
<feature type="domain" description="Rad50/SbcC-type AAA" evidence="17">
    <location>
        <begin position="6"/>
        <end position="211"/>
    </location>
</feature>
<reference evidence="18 19" key="1">
    <citation type="journal article" date="2015" name="BMC Genomics">
        <title>Insights from the genome of Ophiocordyceps polyrhachis-furcata to pathogenicity and host specificity in insect fungi.</title>
        <authorList>
            <person name="Wichadakul D."/>
            <person name="Kobmoo N."/>
            <person name="Ingsriswang S."/>
            <person name="Tangphatsornruang S."/>
            <person name="Chantasingh D."/>
            <person name="Luangsa-ard J.J."/>
            <person name="Eurwilaichitr L."/>
        </authorList>
    </citation>
    <scope>NUCLEOTIDE SEQUENCE [LARGE SCALE GENOMIC DNA]</scope>
    <source>
        <strain evidence="18 19">BCC 54312</strain>
    </source>
</reference>
<dbReference type="Pfam" id="PF13558">
    <property type="entry name" value="SbcC_Walker_B"/>
    <property type="match status" value="1"/>
</dbReference>
<dbReference type="GO" id="GO:0051880">
    <property type="term" value="F:G-quadruplex DNA binding"/>
    <property type="evidence" value="ECO:0007669"/>
    <property type="project" value="TreeGrafter"/>
</dbReference>
<dbReference type="NCBIfam" id="TIGR00606">
    <property type="entry name" value="rad50"/>
    <property type="match status" value="1"/>
</dbReference>
<feature type="coiled-coil region" evidence="15">
    <location>
        <begin position="393"/>
        <end position="420"/>
    </location>
</feature>
<comment type="catalytic activity">
    <reaction evidence="14">
        <text>ATP + H2O = ADP + phosphate + H(+)</text>
        <dbReference type="Rhea" id="RHEA:13065"/>
        <dbReference type="ChEBI" id="CHEBI:15377"/>
        <dbReference type="ChEBI" id="CHEBI:15378"/>
        <dbReference type="ChEBI" id="CHEBI:30616"/>
        <dbReference type="ChEBI" id="CHEBI:43474"/>
        <dbReference type="ChEBI" id="CHEBI:456216"/>
    </reaction>
</comment>
<keyword evidence="6" id="KW-0158">Chromosome</keyword>
<feature type="region of interest" description="Disordered" evidence="16">
    <location>
        <begin position="1173"/>
        <end position="1196"/>
    </location>
</feature>
<dbReference type="SUPFAM" id="SSF52540">
    <property type="entry name" value="P-loop containing nucleoside triphosphate hydrolases"/>
    <property type="match status" value="1"/>
</dbReference>
<keyword evidence="9" id="KW-0378">Hydrolase</keyword>
<dbReference type="Proteomes" id="UP000253664">
    <property type="component" value="Unassembled WGS sequence"/>
</dbReference>
<feature type="coiled-coil region" evidence="15">
    <location>
        <begin position="187"/>
        <end position="259"/>
    </location>
</feature>
<feature type="coiled-coil region" evidence="15">
    <location>
        <begin position="493"/>
        <end position="551"/>
    </location>
</feature>
<dbReference type="GO" id="GO:0016887">
    <property type="term" value="F:ATP hydrolysis activity"/>
    <property type="evidence" value="ECO:0007669"/>
    <property type="project" value="InterPro"/>
</dbReference>
<dbReference type="GO" id="GO:0006302">
    <property type="term" value="P:double-strand break repair"/>
    <property type="evidence" value="ECO:0007669"/>
    <property type="project" value="InterPro"/>
</dbReference>
<dbReference type="EMBL" id="LKCN02000007">
    <property type="protein sequence ID" value="RCI13210.1"/>
    <property type="molecule type" value="Genomic_DNA"/>
</dbReference>
<feature type="coiled-coil region" evidence="15">
    <location>
        <begin position="284"/>
        <end position="346"/>
    </location>
</feature>
<dbReference type="GO" id="GO:0007004">
    <property type="term" value="P:telomere maintenance via telomerase"/>
    <property type="evidence" value="ECO:0007669"/>
    <property type="project" value="TreeGrafter"/>
</dbReference>
<keyword evidence="8" id="KW-0227">DNA damage</keyword>
<dbReference type="SUPFAM" id="SSF57997">
    <property type="entry name" value="Tropomyosin"/>
    <property type="match status" value="1"/>
</dbReference>
<proteinExistence type="inferred from homology"/>
<evidence type="ECO:0000256" key="7">
    <source>
        <dbReference type="ARBA" id="ARBA00022723"/>
    </source>
</evidence>
<dbReference type="GO" id="GO:0000722">
    <property type="term" value="P:telomere maintenance via recombination"/>
    <property type="evidence" value="ECO:0007669"/>
    <property type="project" value="TreeGrafter"/>
</dbReference>
<feature type="region of interest" description="Disordered" evidence="16">
    <location>
        <begin position="926"/>
        <end position="950"/>
    </location>
</feature>
<evidence type="ECO:0000256" key="3">
    <source>
        <dbReference type="ARBA" id="ARBA00004286"/>
    </source>
</evidence>
<keyword evidence="19" id="KW-1185">Reference proteome</keyword>
<dbReference type="GO" id="GO:0000794">
    <property type="term" value="C:condensed nuclear chromosome"/>
    <property type="evidence" value="ECO:0007669"/>
    <property type="project" value="TreeGrafter"/>
</dbReference>
<feature type="region of interest" description="Disordered" evidence="16">
    <location>
        <begin position="592"/>
        <end position="620"/>
    </location>
</feature>
<comment type="similarity">
    <text evidence="4">Belongs to the SMC family. RAD50 subfamily.</text>
</comment>
<evidence type="ECO:0000313" key="19">
    <source>
        <dbReference type="Proteomes" id="UP000253664"/>
    </source>
</evidence>
<dbReference type="GO" id="GO:0030870">
    <property type="term" value="C:Mre11 complex"/>
    <property type="evidence" value="ECO:0007669"/>
    <property type="project" value="InterPro"/>
</dbReference>
<evidence type="ECO:0000259" key="17">
    <source>
        <dbReference type="Pfam" id="PF13476"/>
    </source>
</evidence>
<comment type="subcellular location">
    <subcellularLocation>
        <location evidence="3">Chromosome</location>
    </subcellularLocation>
    <subcellularLocation>
        <location evidence="2">Nucleus</location>
    </subcellularLocation>
</comment>
<sequence>MSRIDKLSISGVRSFSPALRETIQFNTPLTLIVGYNGSGKTTIIECLKYATTGELPPNSKGGAFIHDPKLRGEKEVLAQVKLQFHSINDREHIATRSLQLLVKKTTRSQKTLDCSLVVVNNGERTTTSTRQAQLDEMIPERLGVSPAILDAVIFCHQDESLWPLSEPAALKKRFDEIFEALKYTKAIDNLKVLRKKHVEELGKLKNDEAHHKVNKDRGERAEKRMTLLQAEIEGARDKCEALSAEMQETQDKIREKRDQANSFLQIVQNLSNKQEQLKYRQDAVNELRQTINELDEDDASLQESLAQYEQSMQRFRQESEKNKAQYNDLQRKLAQHRRDLATKLSEQGKHQSDKDKYVRQVASRATLIQVAAGSYSFRGYDGELTDDHVKSFGEKIQKLLDDKRRQLERLQRENSAELDKATAVITDLEGSKAARTQDRVSAKQRFGAIEKRMAVLKNDVTCIDIDQGAKAVLDSQLVDVDDALRRAQRDAEKSDWDRQLSLENDKLSQLESENEKLGRELVDCTRQASDRAQLDLRKKELADRKRKLETLKETWASKLSNVVGQAWEPDSLETIFQSVLVRQTKVVQDARKKRDQAREKQQKVEFRLRNAKESQEEKSQDAARCKEEVLAALRKVRDKAVIEDYQEEVESVEQRVEELKNDLSLFDALVDYYNKCKRFLESKRKCLLCERHFDDTQSASLERLSKKIDKQLDPRGKVDAEKDLKEETSQLESLRAARSSHDTYQRLSRELPAMSDECKKAEAEYDVLDRQLDELESTVSAEEEKLRDSEGLSKTVMGISQTVKDIKDAEAQVDRIASQQSSRGAMRSPDEIQEAQAKLAEQMRSLKARITKVGNDRQRMRDQLSSLELEKSELNNKIGRAAGQLEKKRDLEKQLEALREEHGHQREAMQGADRELEALEARMAEARTARDETLRRGRTREQSVAEERDGVAGTVSEIRMVDSEIESYLSRGGADELAANERAVAALEATMGKTEEEIDSVTVRANRLKQDMDNSDGKKKNMSDNLNYRRHLRTLEVLRTEIGELEARRADEDYDRHQAEARTLENRSNRLLAERGSAMGSMKTKDEELGRLLQEWEMDYKDAKQQYREAHVRAETTKAAIDDLARCGAAVDKAVMQFHATKMAEVNRIAGELWQSTYQGTDIDTILIRSDSESASSSSSSSSSATTAKASSSSTTSLSSAAAGRRSYNYRLCMVKQDTEMDMRGRCSAGQKVLASIIVRLALAESFGLNCGLIALDEPTTNLDADNIKSLAESLHAIIRARRGQRNLQLIVITHDEDFLRHMRCADFCDSFFRVRRDERQNSVIVRESITKLF</sequence>
<feature type="coiled-coil region" evidence="15">
    <location>
        <begin position="977"/>
        <end position="1113"/>
    </location>
</feature>
<dbReference type="OrthoDB" id="18797at2759"/>
<evidence type="ECO:0000256" key="16">
    <source>
        <dbReference type="SAM" id="MobiDB-lite"/>
    </source>
</evidence>
<dbReference type="Gene3D" id="3.40.50.300">
    <property type="entry name" value="P-loop containing nucleotide triphosphate hydrolases"/>
    <property type="match status" value="2"/>
</dbReference>
<dbReference type="PANTHER" id="PTHR18867">
    <property type="entry name" value="RAD50"/>
    <property type="match status" value="1"/>
</dbReference>
<protein>
    <recommendedName>
        <fullName evidence="5">DNA repair protein RAD50</fullName>
    </recommendedName>
</protein>
<feature type="region of interest" description="Disordered" evidence="16">
    <location>
        <begin position="725"/>
        <end position="744"/>
    </location>
</feature>
<dbReference type="Pfam" id="PF13476">
    <property type="entry name" value="AAA_23"/>
    <property type="match status" value="1"/>
</dbReference>
<evidence type="ECO:0000256" key="15">
    <source>
        <dbReference type="SAM" id="Coils"/>
    </source>
</evidence>
<keyword evidence="13" id="KW-0539">Nucleus</keyword>
<dbReference type="GO" id="GO:0043047">
    <property type="term" value="F:single-stranded telomeric DNA binding"/>
    <property type="evidence" value="ECO:0007669"/>
    <property type="project" value="TreeGrafter"/>
</dbReference>
<evidence type="ECO:0000256" key="1">
    <source>
        <dbReference type="ARBA" id="ARBA00001947"/>
    </source>
</evidence>
<evidence type="ECO:0000256" key="4">
    <source>
        <dbReference type="ARBA" id="ARBA00009439"/>
    </source>
</evidence>
<dbReference type="InterPro" id="IPR027417">
    <property type="entry name" value="P-loop_NTPase"/>
</dbReference>
<comment type="caution">
    <text evidence="18">The sequence shown here is derived from an EMBL/GenBank/DDBJ whole genome shotgun (WGS) entry which is preliminary data.</text>
</comment>
<evidence type="ECO:0000256" key="11">
    <source>
        <dbReference type="ARBA" id="ARBA00023054"/>
    </source>
</evidence>
<evidence type="ECO:0000256" key="8">
    <source>
        <dbReference type="ARBA" id="ARBA00022763"/>
    </source>
</evidence>
<keyword evidence="10" id="KW-0862">Zinc</keyword>
<evidence type="ECO:0000313" key="18">
    <source>
        <dbReference type="EMBL" id="RCI13210.1"/>
    </source>
</evidence>
<dbReference type="GO" id="GO:0046872">
    <property type="term" value="F:metal ion binding"/>
    <property type="evidence" value="ECO:0007669"/>
    <property type="project" value="UniProtKB-KW"/>
</dbReference>
<evidence type="ECO:0000256" key="14">
    <source>
        <dbReference type="ARBA" id="ARBA00049360"/>
    </source>
</evidence>
<dbReference type="FunFam" id="3.40.50.300:FF:001195">
    <property type="entry name" value="DNA repair protein rad50"/>
    <property type="match status" value="1"/>
</dbReference>
<accession>A0A367LFL0</accession>
<evidence type="ECO:0000256" key="10">
    <source>
        <dbReference type="ARBA" id="ARBA00022833"/>
    </source>
</evidence>
<evidence type="ECO:0000256" key="13">
    <source>
        <dbReference type="ARBA" id="ARBA00023242"/>
    </source>
</evidence>
<dbReference type="GO" id="GO:0070192">
    <property type="term" value="P:chromosome organization involved in meiotic cell cycle"/>
    <property type="evidence" value="ECO:0007669"/>
    <property type="project" value="TreeGrafter"/>
</dbReference>
<dbReference type="PANTHER" id="PTHR18867:SF12">
    <property type="entry name" value="DNA REPAIR PROTEIN RAD50"/>
    <property type="match status" value="1"/>
</dbReference>
<keyword evidence="7" id="KW-0479">Metal-binding</keyword>
<comment type="cofactor">
    <cofactor evidence="1">
        <name>Zn(2+)</name>
        <dbReference type="ChEBI" id="CHEBI:29105"/>
    </cofactor>
</comment>
<evidence type="ECO:0000256" key="6">
    <source>
        <dbReference type="ARBA" id="ARBA00022454"/>
    </source>
</evidence>
<keyword evidence="12" id="KW-0234">DNA repair</keyword>
<gene>
    <name evidence="18" type="ORF">L249_0177</name>
</gene>
<organism evidence="18 19">
    <name type="scientific">Ophiocordyceps polyrhachis-furcata BCC 54312</name>
    <dbReference type="NCBI Taxonomy" id="1330021"/>
    <lineage>
        <taxon>Eukaryota</taxon>
        <taxon>Fungi</taxon>
        <taxon>Dikarya</taxon>
        <taxon>Ascomycota</taxon>
        <taxon>Pezizomycotina</taxon>
        <taxon>Sordariomycetes</taxon>
        <taxon>Hypocreomycetidae</taxon>
        <taxon>Hypocreales</taxon>
        <taxon>Ophiocordycipitaceae</taxon>
        <taxon>Ophiocordyceps</taxon>
    </lineage>
</organism>
<dbReference type="GO" id="GO:0003691">
    <property type="term" value="F:double-stranded telomeric DNA binding"/>
    <property type="evidence" value="ECO:0007669"/>
    <property type="project" value="TreeGrafter"/>
</dbReference>
<name>A0A367LFL0_9HYPO</name>
<evidence type="ECO:0000256" key="9">
    <source>
        <dbReference type="ARBA" id="ARBA00022801"/>
    </source>
</evidence>